<feature type="region of interest" description="Disordered" evidence="5">
    <location>
        <begin position="217"/>
        <end position="238"/>
    </location>
</feature>
<evidence type="ECO:0000313" key="9">
    <source>
        <dbReference type="Proteomes" id="UP001165289"/>
    </source>
</evidence>
<dbReference type="Pfam" id="PF13516">
    <property type="entry name" value="LRR_6"/>
    <property type="match status" value="3"/>
</dbReference>
<feature type="domain" description="UBC core" evidence="7">
    <location>
        <begin position="61"/>
        <end position="228"/>
    </location>
</feature>
<keyword evidence="3" id="KW-0677">Repeat</keyword>
<dbReference type="GO" id="GO:0048471">
    <property type="term" value="C:perinuclear region of cytoplasm"/>
    <property type="evidence" value="ECO:0007669"/>
    <property type="project" value="TreeGrafter"/>
</dbReference>
<evidence type="ECO:0000259" key="6">
    <source>
        <dbReference type="PROSITE" id="PS50102"/>
    </source>
</evidence>
<dbReference type="SMART" id="SM00368">
    <property type="entry name" value="LRR_RI"/>
    <property type="match status" value="10"/>
</dbReference>
<dbReference type="InterPro" id="IPR000504">
    <property type="entry name" value="RRM_dom"/>
</dbReference>
<reference evidence="8 9" key="1">
    <citation type="journal article" date="2023" name="BMC Biol.">
        <title>The compact genome of the sponge Oopsacas minuta (Hexactinellida) is lacking key metazoan core genes.</title>
        <authorList>
            <person name="Santini S."/>
            <person name="Schenkelaars Q."/>
            <person name="Jourda C."/>
            <person name="Duchesne M."/>
            <person name="Belahbib H."/>
            <person name="Rocher C."/>
            <person name="Selva M."/>
            <person name="Riesgo A."/>
            <person name="Vervoort M."/>
            <person name="Leys S.P."/>
            <person name="Kodjabachian L."/>
            <person name="Le Bivic A."/>
            <person name="Borchiellini C."/>
            <person name="Claverie J.M."/>
            <person name="Renard E."/>
        </authorList>
    </citation>
    <scope>NUCLEOTIDE SEQUENCE [LARGE SCALE GENOMIC DNA]</scope>
    <source>
        <strain evidence="8">SPO-2</strain>
    </source>
</reference>
<evidence type="ECO:0000259" key="7">
    <source>
        <dbReference type="PROSITE" id="PS50127"/>
    </source>
</evidence>
<dbReference type="Gene3D" id="3.80.10.10">
    <property type="entry name" value="Ribonuclease Inhibitor"/>
    <property type="match status" value="2"/>
</dbReference>
<gene>
    <name evidence="8" type="ORF">LOD99_2410</name>
</gene>
<dbReference type="InterPro" id="IPR032675">
    <property type="entry name" value="LRR_dom_sf"/>
</dbReference>
<evidence type="ECO:0000256" key="5">
    <source>
        <dbReference type="SAM" id="MobiDB-lite"/>
    </source>
</evidence>
<dbReference type="PROSITE" id="PS50127">
    <property type="entry name" value="UBC_2"/>
    <property type="match status" value="1"/>
</dbReference>
<keyword evidence="2" id="KW-0433">Leucine-rich repeat</keyword>
<dbReference type="InterPro" id="IPR012677">
    <property type="entry name" value="Nucleotide-bd_a/b_plait_sf"/>
</dbReference>
<dbReference type="InterPro" id="IPR000608">
    <property type="entry name" value="UBC"/>
</dbReference>
<dbReference type="PANTHER" id="PTHR24113">
    <property type="entry name" value="RAN GTPASE-ACTIVATING PROTEIN 1"/>
    <property type="match status" value="1"/>
</dbReference>
<proteinExistence type="predicted"/>
<dbReference type="GO" id="GO:0006913">
    <property type="term" value="P:nucleocytoplasmic transport"/>
    <property type="evidence" value="ECO:0007669"/>
    <property type="project" value="TreeGrafter"/>
</dbReference>
<protein>
    <submittedName>
        <fullName evidence="8">Ubiquitinconjugating enzyme subfamily protein</fullName>
    </submittedName>
</protein>
<dbReference type="CDD" id="cd00590">
    <property type="entry name" value="RRM_SF"/>
    <property type="match status" value="1"/>
</dbReference>
<dbReference type="GO" id="GO:0005634">
    <property type="term" value="C:nucleus"/>
    <property type="evidence" value="ECO:0007669"/>
    <property type="project" value="TreeGrafter"/>
</dbReference>
<accession>A0AAV7K498</accession>
<evidence type="ECO:0000256" key="4">
    <source>
        <dbReference type="PROSITE-ProRule" id="PRU00176"/>
    </source>
</evidence>
<dbReference type="EMBL" id="JAKMXF010000210">
    <property type="protein sequence ID" value="KAI6655121.1"/>
    <property type="molecule type" value="Genomic_DNA"/>
</dbReference>
<keyword evidence="4" id="KW-0694">RNA-binding</keyword>
<evidence type="ECO:0000256" key="1">
    <source>
        <dbReference type="ARBA" id="ARBA00022468"/>
    </source>
</evidence>
<dbReference type="PANTHER" id="PTHR24113:SF12">
    <property type="entry name" value="RAN GTPASE-ACTIVATING PROTEIN 1"/>
    <property type="match status" value="1"/>
</dbReference>
<dbReference type="SMART" id="SM00212">
    <property type="entry name" value="UBCc"/>
    <property type="match status" value="1"/>
</dbReference>
<comment type="caution">
    <text evidence="8">The sequence shown here is derived from an EMBL/GenBank/DDBJ whole genome shotgun (WGS) entry which is preliminary data.</text>
</comment>
<dbReference type="Gene3D" id="3.30.70.330">
    <property type="match status" value="1"/>
</dbReference>
<keyword evidence="1" id="KW-0343">GTPase activation</keyword>
<dbReference type="GO" id="GO:0003723">
    <property type="term" value="F:RNA binding"/>
    <property type="evidence" value="ECO:0007669"/>
    <property type="project" value="UniProtKB-UniRule"/>
</dbReference>
<dbReference type="Proteomes" id="UP001165289">
    <property type="component" value="Unassembled WGS sequence"/>
</dbReference>
<evidence type="ECO:0000256" key="3">
    <source>
        <dbReference type="ARBA" id="ARBA00022737"/>
    </source>
</evidence>
<dbReference type="Gene3D" id="3.10.110.10">
    <property type="entry name" value="Ubiquitin Conjugating Enzyme"/>
    <property type="match status" value="1"/>
</dbReference>
<dbReference type="SMART" id="SM00360">
    <property type="entry name" value="RRM"/>
    <property type="match status" value="1"/>
</dbReference>
<dbReference type="SUPFAM" id="SSF52047">
    <property type="entry name" value="RNI-like"/>
    <property type="match status" value="2"/>
</dbReference>
<dbReference type="InterPro" id="IPR001611">
    <property type="entry name" value="Leu-rich_rpt"/>
</dbReference>
<dbReference type="SUPFAM" id="SSF54928">
    <property type="entry name" value="RNA-binding domain, RBD"/>
    <property type="match status" value="1"/>
</dbReference>
<dbReference type="GO" id="GO:0005829">
    <property type="term" value="C:cytosol"/>
    <property type="evidence" value="ECO:0007669"/>
    <property type="project" value="TreeGrafter"/>
</dbReference>
<feature type="domain" description="RRM" evidence="6">
    <location>
        <begin position="1243"/>
        <end position="1328"/>
    </location>
</feature>
<evidence type="ECO:0000313" key="8">
    <source>
        <dbReference type="EMBL" id="KAI6655121.1"/>
    </source>
</evidence>
<organism evidence="8 9">
    <name type="scientific">Oopsacas minuta</name>
    <dbReference type="NCBI Taxonomy" id="111878"/>
    <lineage>
        <taxon>Eukaryota</taxon>
        <taxon>Metazoa</taxon>
        <taxon>Porifera</taxon>
        <taxon>Hexactinellida</taxon>
        <taxon>Hexasterophora</taxon>
        <taxon>Lyssacinosida</taxon>
        <taxon>Leucopsacidae</taxon>
        <taxon>Oopsacas</taxon>
    </lineage>
</organism>
<dbReference type="GO" id="GO:0005096">
    <property type="term" value="F:GTPase activator activity"/>
    <property type="evidence" value="ECO:0007669"/>
    <property type="project" value="UniProtKB-KW"/>
</dbReference>
<name>A0AAV7K498_9METZ</name>
<dbReference type="SUPFAM" id="SSF54495">
    <property type="entry name" value="UBC-like"/>
    <property type="match status" value="1"/>
</dbReference>
<dbReference type="Pfam" id="PF00179">
    <property type="entry name" value="UQ_con"/>
    <property type="match status" value="1"/>
</dbReference>
<dbReference type="InterPro" id="IPR035979">
    <property type="entry name" value="RBD_domain_sf"/>
</dbReference>
<dbReference type="InterPro" id="IPR016135">
    <property type="entry name" value="UBQ-conjugating_enzyme/RWD"/>
</dbReference>
<sequence length="1340" mass="150924">MSRRGCRRGRGRGGYVREDRTKHFEKVLFTHSEGSGSDLTSLDALNFASYEAQQDVTKLTSPVKRLFKDYIEVKNSPLPFVSISPLPHDFFEWRGNIFGPAGTQYEGGIFHFCIDFPANYPRSPPSVRMLTRIHHPCVSGQTVTLPFLTAYDGIGLIPNRYEVWTPEYTALSILIQLQSLLFQGTVETALEKVAFDKYDLEKQKWLTAVKGSVEQSHRYEDVTSKHRPRHPVPPRNNPTRVENYLNEKATIRQIGAEWAICFFTKKTHEEAVLGLGINISKNVRTGKIQTVYCSPDIISLNAFNGLKIKQAFGENFSYLIPVYFVSTHYAKCKHLIKTALARLYTGAPNIEAYNSDMPLDFFPKCLIKLTLQFLERSGAKAMRSLSAFGYMHRVFLQLAIEDPKLQQDCKLAVKRFVEDPKNRDKDAIASVAELLVLILMSGDAWTEELCVAYVEENLARHVFWITKRFPKLDRSDPNPEVDKFRAEKSFEVTTSNNRLLMMLLTFSNLFAGGSRTLEDIAKQYDDHLGRIPPAIIDQLIAEKEKVLEVSTYKRLFEMVRYPVSTEDDINDKLRAAVNHSAAKKYHRDRGIEVVSPEEFEKQRLGSIKPLNEMIVQSGSGEESELLDEEGEWKKLTDIRFGFSELPQDYTKLTEPWRQLYLQYSLQELVSKLNDNPDFNSLYKTTEICSKYIQRFEITTFRPDNIKSQFYFIARILQKLTQLSHLTIVKGEVGLGQKGFKELIKGLEKASGSLQVLDMRYSDITETSVAALAESHLTSDRLYKLNLEGNNLGMKGTEMLAELLTKHQSLPNLTHLNLRACKITDAGAKGLAEGLLVKKKLLILNLSKNQFQAAGIAAILKNLAYSDVIEDVNLSEISFSPGSVMDTHELVLAFAKLFKLNVSLKTMNFWKTRVGPFLKDNPMKNFASCSTMDSMDLGSTGMTSYKLLGLGLLSEDSTLRELNLEGNSMSTSTFESTLNLFDKEKKNKFPSSVQILKLSSNSFPSLSSEKPRKFFVRIFREIFCNLKELYLSSCGLDASSSTAIAEYLTSDPTLETLDLSFNILGRHGARILCDGLKHNTHLKVLRLDHNDFHAAGAKFFAEIIKSPTCNIRDLSFFCNYFDVPGIVEIAAALKVNKSLQVLDLGMNRVRKRGAGLLCEALQENSTLKTLKLKFNLIPDEFSIKVVKTVLESKNSQLTQLFLAGNALEYETLVIIVGLIRDSTKHLEFDLSSRAEYLDPERIERTIYLTPLAANITLEMVKRLLYTAKCGAIISVKVEKHKKRGSFASAKYALVEFAHKASVDLALDLVNRGEAQIGPGLPIRIVRAGVGKGATLDPAMAS</sequence>
<evidence type="ECO:0000256" key="2">
    <source>
        <dbReference type="ARBA" id="ARBA00022614"/>
    </source>
</evidence>
<dbReference type="CDD" id="cd23955">
    <property type="entry name" value="UBCc_invertebrate"/>
    <property type="match status" value="1"/>
</dbReference>
<dbReference type="PROSITE" id="PS50102">
    <property type="entry name" value="RRM"/>
    <property type="match status" value="1"/>
</dbReference>
<keyword evidence="9" id="KW-1185">Reference proteome</keyword>
<dbReference type="GO" id="GO:0031267">
    <property type="term" value="F:small GTPase binding"/>
    <property type="evidence" value="ECO:0007669"/>
    <property type="project" value="TreeGrafter"/>
</dbReference>
<dbReference type="InterPro" id="IPR027038">
    <property type="entry name" value="RanGap"/>
</dbReference>